<feature type="coiled-coil region" evidence="3">
    <location>
        <begin position="260"/>
        <end position="287"/>
    </location>
</feature>
<evidence type="ECO:0000256" key="3">
    <source>
        <dbReference type="SAM" id="Coils"/>
    </source>
</evidence>
<keyword evidence="1" id="KW-0403">Intermediate filament</keyword>
<feature type="coiled-coil region" evidence="3">
    <location>
        <begin position="193"/>
        <end position="227"/>
    </location>
</feature>
<gene>
    <name evidence="5" type="ORF">MATL_G00130230</name>
</gene>
<accession>A0A9D3PWB7</accession>
<evidence type="ECO:0000259" key="4">
    <source>
        <dbReference type="PROSITE" id="PS51842"/>
    </source>
</evidence>
<dbReference type="SMART" id="SM01391">
    <property type="entry name" value="Filament"/>
    <property type="match status" value="1"/>
</dbReference>
<dbReference type="GO" id="GO:0030844">
    <property type="term" value="P:positive regulation of intermediate filament depolymerization"/>
    <property type="evidence" value="ECO:0007669"/>
    <property type="project" value="TreeGrafter"/>
</dbReference>
<feature type="domain" description="IF rod" evidence="4">
    <location>
        <begin position="16"/>
        <end position="334"/>
    </location>
</feature>
<feature type="coiled-coil region" evidence="3">
    <location>
        <begin position="82"/>
        <end position="144"/>
    </location>
</feature>
<protein>
    <recommendedName>
        <fullName evidence="4">IF rod domain-containing protein</fullName>
    </recommendedName>
</protein>
<dbReference type="SUPFAM" id="SSF64593">
    <property type="entry name" value="Intermediate filament protein, coiled coil region"/>
    <property type="match status" value="2"/>
</dbReference>
<dbReference type="InterPro" id="IPR031211">
    <property type="entry name" value="Nestin"/>
</dbReference>
<dbReference type="PROSITE" id="PS51842">
    <property type="entry name" value="IF_ROD_2"/>
    <property type="match status" value="1"/>
</dbReference>
<reference evidence="5" key="1">
    <citation type="submission" date="2021-01" db="EMBL/GenBank/DDBJ databases">
        <authorList>
            <person name="Zahm M."/>
            <person name="Roques C."/>
            <person name="Cabau C."/>
            <person name="Klopp C."/>
            <person name="Donnadieu C."/>
            <person name="Jouanno E."/>
            <person name="Lampietro C."/>
            <person name="Louis A."/>
            <person name="Herpin A."/>
            <person name="Echchiki A."/>
            <person name="Berthelot C."/>
            <person name="Parey E."/>
            <person name="Roest-Crollius H."/>
            <person name="Braasch I."/>
            <person name="Postlethwait J."/>
            <person name="Bobe J."/>
            <person name="Montfort J."/>
            <person name="Bouchez O."/>
            <person name="Begum T."/>
            <person name="Mejri S."/>
            <person name="Adams A."/>
            <person name="Chen W.-J."/>
            <person name="Guiguen Y."/>
        </authorList>
    </citation>
    <scope>NUCLEOTIDE SEQUENCE</scope>
    <source>
        <strain evidence="5">YG-15Mar2019-1</strain>
        <tissue evidence="5">Brain</tissue>
    </source>
</reference>
<dbReference type="PANTHER" id="PTHR47051">
    <property type="entry name" value="NESTIN"/>
    <property type="match status" value="1"/>
</dbReference>
<sequence length="334" mass="38551">MDVPVIRQSLGHLGTEKHQMLDLNKRLETYLGRVKFLEEENELLKEEIQQLRRIRNPEAWKGELEGELRRVRGEVEAAWRDRDRVELEVGNLSEELQVLELQRQKEAGAQAKARKNLAESKKELEEERRAQIWLREKVTQLEKELQLHLEVHQEDVSLLRARLSHAQPVPVTPARIDVLSIQNLGHDYSQRAARAWQEAAAAYENQMSHLENSLAQARANMALVAQEKRDSCLKVQGLTKELEVACGKKEVLEKDIAKQREKECKHIEQLQAHLESLEGEKKYLGDQIADILEDRRNLLQLKMSLGLEVATYRCKSNTLPISLLFIISHFPSPP</sequence>
<evidence type="ECO:0000256" key="2">
    <source>
        <dbReference type="ARBA" id="ARBA00023054"/>
    </source>
</evidence>
<dbReference type="GO" id="GO:0031730">
    <property type="term" value="F:CCR5 chemokine receptor binding"/>
    <property type="evidence" value="ECO:0007669"/>
    <property type="project" value="TreeGrafter"/>
</dbReference>
<keyword evidence="6" id="KW-1185">Reference proteome</keyword>
<feature type="coiled-coil region" evidence="3">
    <location>
        <begin position="20"/>
        <end position="54"/>
    </location>
</feature>
<evidence type="ECO:0000313" key="6">
    <source>
        <dbReference type="Proteomes" id="UP001046870"/>
    </source>
</evidence>
<dbReference type="Pfam" id="PF00038">
    <property type="entry name" value="Filament"/>
    <property type="match status" value="1"/>
</dbReference>
<dbReference type="AlphaFoldDB" id="A0A9D3PWB7"/>
<organism evidence="5 6">
    <name type="scientific">Megalops atlanticus</name>
    <name type="common">Tarpon</name>
    <name type="synonym">Clupea gigantea</name>
    <dbReference type="NCBI Taxonomy" id="7932"/>
    <lineage>
        <taxon>Eukaryota</taxon>
        <taxon>Metazoa</taxon>
        <taxon>Chordata</taxon>
        <taxon>Craniata</taxon>
        <taxon>Vertebrata</taxon>
        <taxon>Euteleostomi</taxon>
        <taxon>Actinopterygii</taxon>
        <taxon>Neopterygii</taxon>
        <taxon>Teleostei</taxon>
        <taxon>Elopiformes</taxon>
        <taxon>Megalopidae</taxon>
        <taxon>Megalops</taxon>
    </lineage>
</organism>
<dbReference type="GO" id="GO:0005882">
    <property type="term" value="C:intermediate filament"/>
    <property type="evidence" value="ECO:0007669"/>
    <property type="project" value="UniProtKB-KW"/>
</dbReference>
<dbReference type="Gene3D" id="1.20.5.170">
    <property type="match status" value="1"/>
</dbReference>
<comment type="caution">
    <text evidence="5">The sequence shown here is derived from an EMBL/GenBank/DDBJ whole genome shotgun (WGS) entry which is preliminary data.</text>
</comment>
<dbReference type="Gene3D" id="1.20.5.1160">
    <property type="entry name" value="Vasodilator-stimulated phosphoprotein"/>
    <property type="match status" value="1"/>
</dbReference>
<name>A0A9D3PWB7_MEGAT</name>
<evidence type="ECO:0000313" key="5">
    <source>
        <dbReference type="EMBL" id="KAG7469571.1"/>
    </source>
</evidence>
<evidence type="ECO:0000256" key="1">
    <source>
        <dbReference type="ARBA" id="ARBA00022754"/>
    </source>
</evidence>
<dbReference type="Proteomes" id="UP001046870">
    <property type="component" value="Chromosome 10"/>
</dbReference>
<dbReference type="GO" id="GO:0019215">
    <property type="term" value="F:intermediate filament binding"/>
    <property type="evidence" value="ECO:0007669"/>
    <property type="project" value="InterPro"/>
</dbReference>
<proteinExistence type="predicted"/>
<keyword evidence="2 3" id="KW-0175">Coiled coil</keyword>
<dbReference type="OrthoDB" id="8886319at2759"/>
<dbReference type="PANTHER" id="PTHR47051:SF1">
    <property type="entry name" value="NESTIN"/>
    <property type="match status" value="1"/>
</dbReference>
<dbReference type="EMBL" id="JAFDVH010000010">
    <property type="protein sequence ID" value="KAG7469571.1"/>
    <property type="molecule type" value="Genomic_DNA"/>
</dbReference>
<dbReference type="InterPro" id="IPR039008">
    <property type="entry name" value="IF_rod_dom"/>
</dbReference>